<dbReference type="EMBL" id="CP001399">
    <property type="protein sequence ID" value="ACP34268.1"/>
    <property type="molecule type" value="Genomic_DNA"/>
</dbReference>
<proteinExistence type="predicted"/>
<evidence type="ECO:0000313" key="3">
    <source>
        <dbReference type="Proteomes" id="UP000001747"/>
    </source>
</evidence>
<dbReference type="Gene3D" id="3.60.15.10">
    <property type="entry name" value="Ribonuclease Z/Hydroxyacylglutathione hydrolase-like"/>
    <property type="match status" value="1"/>
</dbReference>
<dbReference type="InterPro" id="IPR036866">
    <property type="entry name" value="RibonucZ/Hydroxyglut_hydro"/>
</dbReference>
<dbReference type="AlphaFoldDB" id="C3MJJ0"/>
<evidence type="ECO:0000259" key="1">
    <source>
        <dbReference type="SMART" id="SM00849"/>
    </source>
</evidence>
<organism evidence="2 3">
    <name type="scientific">Saccharolobus islandicus (strain L.S.2.15 / Lassen #1)</name>
    <name type="common">Sulfolobus islandicus</name>
    <dbReference type="NCBI Taxonomy" id="429572"/>
    <lineage>
        <taxon>Archaea</taxon>
        <taxon>Thermoproteota</taxon>
        <taxon>Thermoprotei</taxon>
        <taxon>Sulfolobales</taxon>
        <taxon>Sulfolobaceae</taxon>
        <taxon>Saccharolobus</taxon>
    </lineage>
</organism>
<dbReference type="InterPro" id="IPR001279">
    <property type="entry name" value="Metallo-B-lactamas"/>
</dbReference>
<protein>
    <submittedName>
        <fullName evidence="2">Beta-lactamase domain protein</fullName>
    </submittedName>
</protein>
<gene>
    <name evidence="2" type="ordered locus">LS215_0115</name>
</gene>
<reference evidence="2 3" key="1">
    <citation type="journal article" date="2009" name="Proc. Natl. Acad. Sci. U.S.A.">
        <title>Biogeography of the Sulfolobus islandicus pan-genome.</title>
        <authorList>
            <person name="Reno M.L."/>
            <person name="Held N.L."/>
            <person name="Fields C.J."/>
            <person name="Burke P.V."/>
            <person name="Whitaker R.J."/>
        </authorList>
    </citation>
    <scope>NUCLEOTIDE SEQUENCE [LARGE SCALE GENOMIC DNA]</scope>
    <source>
        <strain evidence="3">L.S.2.15 / Lassen #1</strain>
    </source>
</reference>
<dbReference type="SUPFAM" id="SSF56281">
    <property type="entry name" value="Metallo-hydrolase/oxidoreductase"/>
    <property type="match status" value="1"/>
</dbReference>
<dbReference type="PANTHER" id="PTHR23131:SF0">
    <property type="entry name" value="ENDORIBONUCLEASE LACTB2"/>
    <property type="match status" value="1"/>
</dbReference>
<feature type="domain" description="Metallo-beta-lactamase" evidence="1">
    <location>
        <begin position="42"/>
        <end position="211"/>
    </location>
</feature>
<dbReference type="PANTHER" id="PTHR23131">
    <property type="entry name" value="ENDORIBONUCLEASE LACTB2"/>
    <property type="match status" value="1"/>
</dbReference>
<dbReference type="Proteomes" id="UP000001747">
    <property type="component" value="Chromosome"/>
</dbReference>
<dbReference type="Pfam" id="PF00753">
    <property type="entry name" value="Lactamase_B"/>
    <property type="match status" value="1"/>
</dbReference>
<evidence type="ECO:0000313" key="2">
    <source>
        <dbReference type="EMBL" id="ACP34268.1"/>
    </source>
</evidence>
<dbReference type="InterPro" id="IPR050662">
    <property type="entry name" value="Sec-metab_biosynth-thioest"/>
</dbReference>
<dbReference type="KEGG" id="sis:LS215_0115"/>
<name>C3MJJ0_SACI2</name>
<accession>C3MJJ0</accession>
<sequence length="299" mass="33666">MTYLINIQTHVLIFCEKLNITDFVSQVMPTVKLTKNITVMTGSPNTLIYDNRVVIDLGGKNSSLDLNAEVQLATHGHADHIAGLLKKDAKIRYLPKEDYWSLTLMGRRAMIYGCSSKDSEIFIFDYVKENLDSLNNEIRNSEIEVVKLPGHTPGHSGYIVHNVLYAGDAFFGEKVLESFSVPFYTDFWTALESLDKVKELAKSVDNIVISHGPVYTNKNKMVSILESNITYAQKLIGKILDLLSNSEFTVEEIVVKLKQDLTPANVLLNSVVVRSILLGLENIEYNITQKGLVFRRKVH</sequence>
<dbReference type="HOGENOM" id="CLU_061754_0_0_2"/>
<dbReference type="SMART" id="SM00849">
    <property type="entry name" value="Lactamase_B"/>
    <property type="match status" value="1"/>
</dbReference>